<sequence length="441" mass="47757">MADNHHAHPGSAAPQVPHRFALVLFAGLAAFFTYFCMYAFRKPFTAATFEQVAGWDFALDYKTALIIAQVLGYALSKVIGIKVISEMRATDRARILIALVLASHLALVGFALIPAPYNVAMLFLNGLPLGMVWGLVFSYLEGRRVTEALGAILCASLIVSSGAVKAVAAYLLIEWQVPELWMPALVGLIFVPGLILSTLALARTPQPDSADRDARKQRVPMDAAMRSAFLHETGLGLAALVLTYVFLTSFRDFTDNFAAELWQALGYGEAPQIFLTSSLPVALVVLGSLALLMYLRDNYRALLLNQVLVGLGGATCVIASLAFEGGAIGGALWMIAVNVGLYIGYVPFNCLLFERLVACTRSLGNAGFVIYLADSAGYLGSIGVMLYKTFGQPNLDWLDFTLQFTYAVGFACVLLMLLSTLYFRRLRRTTPAQPQLAAPAL</sequence>
<accession>A0ABW1YIW8</accession>
<dbReference type="InterPro" id="IPR036259">
    <property type="entry name" value="MFS_trans_sf"/>
</dbReference>
<keyword evidence="3" id="KW-1185">Reference proteome</keyword>
<feature type="transmembrane region" description="Helical" evidence="1">
    <location>
        <begin position="180"/>
        <end position="202"/>
    </location>
</feature>
<feature type="transmembrane region" description="Helical" evidence="1">
    <location>
        <begin position="20"/>
        <end position="41"/>
    </location>
</feature>
<feature type="transmembrane region" description="Helical" evidence="1">
    <location>
        <begin position="119"/>
        <end position="140"/>
    </location>
</feature>
<dbReference type="Pfam" id="PF18943">
    <property type="entry name" value="DUF5690"/>
    <property type="match status" value="1"/>
</dbReference>
<keyword evidence="1" id="KW-0812">Transmembrane</keyword>
<keyword evidence="1" id="KW-1133">Transmembrane helix</keyword>
<feature type="transmembrane region" description="Helical" evidence="1">
    <location>
        <begin position="273"/>
        <end position="295"/>
    </location>
</feature>
<protein>
    <submittedName>
        <fullName evidence="2">DUF5690 family protein</fullName>
    </submittedName>
</protein>
<dbReference type="Proteomes" id="UP001596425">
    <property type="component" value="Unassembled WGS sequence"/>
</dbReference>
<feature type="transmembrane region" description="Helical" evidence="1">
    <location>
        <begin position="328"/>
        <end position="351"/>
    </location>
</feature>
<comment type="caution">
    <text evidence="2">The sequence shown here is derived from an EMBL/GenBank/DDBJ whole genome shotgun (WGS) entry which is preliminary data.</text>
</comment>
<feature type="transmembrane region" description="Helical" evidence="1">
    <location>
        <begin position="404"/>
        <end position="423"/>
    </location>
</feature>
<dbReference type="EMBL" id="JBHSVR010000001">
    <property type="protein sequence ID" value="MFC6632676.1"/>
    <property type="molecule type" value="Genomic_DNA"/>
</dbReference>
<dbReference type="InterPro" id="IPR043745">
    <property type="entry name" value="DUF5690"/>
</dbReference>
<feature type="transmembrane region" description="Helical" evidence="1">
    <location>
        <begin position="223"/>
        <end position="247"/>
    </location>
</feature>
<feature type="transmembrane region" description="Helical" evidence="1">
    <location>
        <begin position="93"/>
        <end position="113"/>
    </location>
</feature>
<feature type="transmembrane region" description="Helical" evidence="1">
    <location>
        <begin position="363"/>
        <end position="384"/>
    </location>
</feature>
<reference evidence="3" key="1">
    <citation type="journal article" date="2019" name="Int. J. Syst. Evol. Microbiol.">
        <title>The Global Catalogue of Microorganisms (GCM) 10K type strain sequencing project: providing services to taxonomists for standard genome sequencing and annotation.</title>
        <authorList>
            <consortium name="The Broad Institute Genomics Platform"/>
            <consortium name="The Broad Institute Genome Sequencing Center for Infectious Disease"/>
            <person name="Wu L."/>
            <person name="Ma J."/>
        </authorList>
    </citation>
    <scope>NUCLEOTIDE SEQUENCE [LARGE SCALE GENOMIC DNA]</scope>
    <source>
        <strain evidence="3">CGMCC 1.13718</strain>
    </source>
</reference>
<feature type="transmembrane region" description="Helical" evidence="1">
    <location>
        <begin position="302"/>
        <end position="322"/>
    </location>
</feature>
<proteinExistence type="predicted"/>
<name>A0ABW1YIW8_9GAMM</name>
<organism evidence="2 3">
    <name type="scientific">Microbulbifer taiwanensis</name>
    <dbReference type="NCBI Taxonomy" id="986746"/>
    <lineage>
        <taxon>Bacteria</taxon>
        <taxon>Pseudomonadati</taxon>
        <taxon>Pseudomonadota</taxon>
        <taxon>Gammaproteobacteria</taxon>
        <taxon>Cellvibrionales</taxon>
        <taxon>Microbulbiferaceae</taxon>
        <taxon>Microbulbifer</taxon>
    </lineage>
</organism>
<gene>
    <name evidence="2" type="ORF">ACFQBM_05265</name>
</gene>
<dbReference type="RefSeq" id="WP_226864865.1">
    <property type="nucleotide sequence ID" value="NZ_JACZFR010000025.1"/>
</dbReference>
<feature type="transmembrane region" description="Helical" evidence="1">
    <location>
        <begin position="152"/>
        <end position="173"/>
    </location>
</feature>
<keyword evidence="1" id="KW-0472">Membrane</keyword>
<evidence type="ECO:0000313" key="3">
    <source>
        <dbReference type="Proteomes" id="UP001596425"/>
    </source>
</evidence>
<evidence type="ECO:0000256" key="1">
    <source>
        <dbReference type="SAM" id="Phobius"/>
    </source>
</evidence>
<dbReference type="SUPFAM" id="SSF103473">
    <property type="entry name" value="MFS general substrate transporter"/>
    <property type="match status" value="1"/>
</dbReference>
<evidence type="ECO:0000313" key="2">
    <source>
        <dbReference type="EMBL" id="MFC6632676.1"/>
    </source>
</evidence>